<dbReference type="RefSeq" id="WP_009163314.1">
    <property type="nucleotide sequence ID" value="NZ_KB291010.1"/>
</dbReference>
<feature type="region of interest" description="Disordered" evidence="1">
    <location>
        <begin position="127"/>
        <end position="164"/>
    </location>
</feature>
<dbReference type="InterPro" id="IPR025665">
    <property type="entry name" value="Beta-barrel_OMP_2"/>
</dbReference>
<proteinExistence type="predicted"/>
<keyword evidence="2" id="KW-1133">Transmembrane helix</keyword>
<keyword evidence="2" id="KW-0812">Transmembrane</keyword>
<dbReference type="Pfam" id="PF13568">
    <property type="entry name" value="OMP_b-brl_2"/>
    <property type="match status" value="1"/>
</dbReference>
<feature type="transmembrane region" description="Helical" evidence="2">
    <location>
        <begin position="46"/>
        <end position="67"/>
    </location>
</feature>
<feature type="compositionally biased region" description="Polar residues" evidence="1">
    <location>
        <begin position="127"/>
        <end position="144"/>
    </location>
</feature>
<dbReference type="OrthoDB" id="1150526at2"/>
<evidence type="ECO:0000256" key="2">
    <source>
        <dbReference type="SAM" id="Phobius"/>
    </source>
</evidence>
<evidence type="ECO:0000313" key="5">
    <source>
        <dbReference type="Proteomes" id="UP000010433"/>
    </source>
</evidence>
<evidence type="ECO:0000256" key="1">
    <source>
        <dbReference type="SAM" id="MobiDB-lite"/>
    </source>
</evidence>
<feature type="region of interest" description="Disordered" evidence="1">
    <location>
        <begin position="74"/>
        <end position="102"/>
    </location>
</feature>
<protein>
    <recommendedName>
        <fullName evidence="3">Outer membrane protein beta-barrel domain-containing protein</fullName>
    </recommendedName>
</protein>
<keyword evidence="2" id="KW-0472">Membrane</keyword>
<dbReference type="SUPFAM" id="SSF56925">
    <property type="entry name" value="OMPA-like"/>
    <property type="match status" value="1"/>
</dbReference>
<dbReference type="Gene3D" id="2.40.160.20">
    <property type="match status" value="1"/>
</dbReference>
<dbReference type="InterPro" id="IPR011250">
    <property type="entry name" value="OMP/PagP_B-barrel"/>
</dbReference>
<dbReference type="EMBL" id="AMEP01000115">
    <property type="protein sequence ID" value="EKX98342.1"/>
    <property type="molecule type" value="Genomic_DNA"/>
</dbReference>
<gene>
    <name evidence="4" type="ORF">HMPREF9151_02011</name>
</gene>
<feature type="compositionally biased region" description="Basic and acidic residues" evidence="1">
    <location>
        <begin position="145"/>
        <end position="164"/>
    </location>
</feature>
<comment type="caution">
    <text evidence="4">The sequence shown here is derived from an EMBL/GenBank/DDBJ whole genome shotgun (WGS) entry which is preliminary data.</text>
</comment>
<evidence type="ECO:0000313" key="4">
    <source>
        <dbReference type="EMBL" id="EKX98342.1"/>
    </source>
</evidence>
<organism evidence="4 5">
    <name type="scientific">Hoylesella saccharolytica F0055</name>
    <dbReference type="NCBI Taxonomy" id="1127699"/>
    <lineage>
        <taxon>Bacteria</taxon>
        <taxon>Pseudomonadati</taxon>
        <taxon>Bacteroidota</taxon>
        <taxon>Bacteroidia</taxon>
        <taxon>Bacteroidales</taxon>
        <taxon>Prevotellaceae</taxon>
        <taxon>Hoylesella</taxon>
    </lineage>
</organism>
<evidence type="ECO:0000259" key="3">
    <source>
        <dbReference type="Pfam" id="PF13568"/>
    </source>
</evidence>
<feature type="compositionally biased region" description="Polar residues" evidence="1">
    <location>
        <begin position="82"/>
        <end position="99"/>
    </location>
</feature>
<accession>L1N4T3</accession>
<reference evidence="4 5" key="1">
    <citation type="submission" date="2012-05" db="EMBL/GenBank/DDBJ databases">
        <authorList>
            <person name="Weinstock G."/>
            <person name="Sodergren E."/>
            <person name="Lobos E.A."/>
            <person name="Fulton L."/>
            <person name="Fulton R."/>
            <person name="Courtney L."/>
            <person name="Fronick C."/>
            <person name="O'Laughlin M."/>
            <person name="Godfrey J."/>
            <person name="Wilson R.M."/>
            <person name="Miner T."/>
            <person name="Farmer C."/>
            <person name="Delehaunty K."/>
            <person name="Cordes M."/>
            <person name="Minx P."/>
            <person name="Tomlinson C."/>
            <person name="Chen J."/>
            <person name="Wollam A."/>
            <person name="Pepin K.H."/>
            <person name="Bhonagiri V."/>
            <person name="Zhang X."/>
            <person name="Suruliraj S."/>
            <person name="Warren W."/>
            <person name="Mitreva M."/>
            <person name="Mardis E.R."/>
            <person name="Wilson R.K."/>
        </authorList>
    </citation>
    <scope>NUCLEOTIDE SEQUENCE [LARGE SCALE GENOMIC DNA]</scope>
    <source>
        <strain evidence="4 5">F0055</strain>
    </source>
</reference>
<dbReference type="STRING" id="1127699.HMPREF9151_02011"/>
<dbReference type="Proteomes" id="UP000010433">
    <property type="component" value="Unassembled WGS sequence"/>
</dbReference>
<name>L1N4T3_9BACT</name>
<dbReference type="AlphaFoldDB" id="L1N4T3"/>
<dbReference type="PATRIC" id="fig|1127699.3.peg.1842"/>
<keyword evidence="5" id="KW-1185">Reference proteome</keyword>
<sequence>MKEQWRKEMQQKLSDYRQSAPLLSWDEIEGKVIPPPRSAGGSAVMVWKWAVAAVVLLFFGTSVMLMLREGTSTDTGKGMPTALQTQPAGTLIPANSSPAPKNREIKMKEAASRLAARGNAMTQNVQIETAESTPSVPTDASSENSNERKNKQRQEDENRRKEGHPVCSYPIITRHSQADRSLAAKVYMSGMAAGSDKSNLQYPTLAKADIYGAASEAEMRSGTGELIQSQPSKYETRVRHRQPIRFGASVRYNLNRRWSVEGGLAYSKHVSEITKTAGQHVSETHQTLHYLGIPVNVNYRLWSNKHFNVYASAGGAIEKMINGKAKTRNTLEEKETNEIDENVEIKRPQLSLTAGLGAEYKLDKLFSVYVEPGISRYIDNGSDVETIYKEKPTNFNLNIGLRFNFK</sequence>
<feature type="domain" description="Outer membrane protein beta-barrel" evidence="3">
    <location>
        <begin position="231"/>
        <end position="367"/>
    </location>
</feature>
<dbReference type="HOGENOM" id="CLU_050662_0_0_10"/>